<dbReference type="OrthoDB" id="1927209at2759"/>
<comment type="similarity">
    <text evidence="2 5">Belongs to the GRF family.</text>
</comment>
<evidence type="ECO:0000256" key="3">
    <source>
        <dbReference type="ARBA" id="ARBA00023242"/>
    </source>
</evidence>
<dbReference type="GO" id="GO:0006355">
    <property type="term" value="P:regulation of DNA-templated transcription"/>
    <property type="evidence" value="ECO:0007669"/>
    <property type="project" value="InterPro"/>
</dbReference>
<comment type="subcellular location">
    <subcellularLocation>
        <location evidence="1 4 5">Nucleus</location>
    </subcellularLocation>
</comment>
<organism evidence="9">
    <name type="scientific">Setaria italica</name>
    <name type="common">Foxtail millet</name>
    <name type="synonym">Panicum italicum</name>
    <dbReference type="NCBI Taxonomy" id="4555"/>
    <lineage>
        <taxon>Eukaryota</taxon>
        <taxon>Viridiplantae</taxon>
        <taxon>Streptophyta</taxon>
        <taxon>Embryophyta</taxon>
        <taxon>Tracheophyta</taxon>
        <taxon>Spermatophyta</taxon>
        <taxon>Magnoliopsida</taxon>
        <taxon>Liliopsida</taxon>
        <taxon>Poales</taxon>
        <taxon>Poaceae</taxon>
        <taxon>PACMAD clade</taxon>
        <taxon>Panicoideae</taxon>
        <taxon>Panicodae</taxon>
        <taxon>Paniceae</taxon>
        <taxon>Cenchrinae</taxon>
        <taxon>Setaria</taxon>
    </lineage>
</organism>
<dbReference type="Pfam" id="PF08879">
    <property type="entry name" value="WRC"/>
    <property type="match status" value="1"/>
</dbReference>
<dbReference type="PANTHER" id="PTHR31602:SF8">
    <property type="entry name" value="GROWTH-REGULATING FACTOR 5"/>
    <property type="match status" value="1"/>
</dbReference>
<feature type="region of interest" description="Disordered" evidence="6">
    <location>
        <begin position="1"/>
        <end position="79"/>
    </location>
</feature>
<comment type="function">
    <text evidence="5">Transcription activator.</text>
</comment>
<dbReference type="SMART" id="SM00951">
    <property type="entry name" value="QLQ"/>
    <property type="match status" value="1"/>
</dbReference>
<evidence type="ECO:0000256" key="4">
    <source>
        <dbReference type="PROSITE-ProRule" id="PRU01002"/>
    </source>
</evidence>
<evidence type="ECO:0000259" key="7">
    <source>
        <dbReference type="PROSITE" id="PS51666"/>
    </source>
</evidence>
<evidence type="ECO:0000313" key="9">
    <source>
        <dbReference type="EMBL" id="RCV19890.1"/>
    </source>
</evidence>
<feature type="compositionally biased region" description="Basic and acidic residues" evidence="6">
    <location>
        <begin position="9"/>
        <end position="23"/>
    </location>
</feature>
<dbReference type="PANTHER" id="PTHR31602">
    <property type="entry name" value="GROWTH-REGULATING FACTOR 5"/>
    <property type="match status" value="1"/>
</dbReference>
<dbReference type="InterPro" id="IPR014978">
    <property type="entry name" value="Gln-Leu-Gln_QLQ"/>
</dbReference>
<feature type="short sequence motif" description="Bipartite nuclear localization signal" evidence="4">
    <location>
        <begin position="235"/>
        <end position="245"/>
    </location>
</feature>
<dbReference type="GO" id="GO:0032502">
    <property type="term" value="P:developmental process"/>
    <property type="evidence" value="ECO:0007669"/>
    <property type="project" value="InterPro"/>
</dbReference>
<dbReference type="GO" id="GO:0005524">
    <property type="term" value="F:ATP binding"/>
    <property type="evidence" value="ECO:0007669"/>
    <property type="project" value="UniProtKB-UniRule"/>
</dbReference>
<name>A0A368QRK0_SETIT</name>
<dbReference type="Pfam" id="PF08880">
    <property type="entry name" value="QLQ"/>
    <property type="match status" value="1"/>
</dbReference>
<feature type="compositionally biased region" description="Basic residues" evidence="6">
    <location>
        <begin position="260"/>
        <end position="269"/>
    </location>
</feature>
<evidence type="ECO:0000256" key="1">
    <source>
        <dbReference type="ARBA" id="ARBA00004123"/>
    </source>
</evidence>
<evidence type="ECO:0000259" key="8">
    <source>
        <dbReference type="PROSITE" id="PS51667"/>
    </source>
</evidence>
<gene>
    <name evidence="9" type="ORF">SETIT_4G012400v2</name>
</gene>
<dbReference type="GO" id="GO:0005634">
    <property type="term" value="C:nucleus"/>
    <property type="evidence" value="ECO:0007669"/>
    <property type="project" value="UniProtKB-SubCell"/>
</dbReference>
<feature type="compositionally biased region" description="Polar residues" evidence="6">
    <location>
        <begin position="30"/>
        <end position="42"/>
    </location>
</feature>
<feature type="domain" description="QLQ" evidence="7">
    <location>
        <begin position="156"/>
        <end position="191"/>
    </location>
</feature>
<feature type="region of interest" description="Disordered" evidence="6">
    <location>
        <begin position="457"/>
        <end position="482"/>
    </location>
</feature>
<reference evidence="9" key="2">
    <citation type="submission" date="2015-07" db="EMBL/GenBank/DDBJ databases">
        <authorList>
            <person name="Noorani M."/>
        </authorList>
    </citation>
    <scope>NUCLEOTIDE SEQUENCE</scope>
    <source>
        <strain evidence="9">Yugu1</strain>
    </source>
</reference>
<keyword evidence="5" id="KW-0804">Transcription</keyword>
<accession>A0A368QRK0</accession>
<sequence>GGRAAPRAVQDRAADSGAGEHHRIAIASKANPSETKAATPSYLQIPHHLHRLLPSSPSSINGRHQEPSNPHLTSPPASSSAVRFPRLLSVRSFLVLVGLKEEGKGEVGDWGWSEAVGARPSMLSSASSAGAAAGDGGWGWAVGGGGYPPPQRGAAVFTAAQWAELEQQALIYKYLMAGVPVPPDLLLPVRPSPHSAAAAFSFAGPAATSPFYHHHHPSLSYYAYYGKKLDPEPWRCRRTDGKKWRCSKEAHPDSKYCERHMHRGRNRSRKPVESKTASPAHPSQPQLSTVTTTTRETAPLDSLTAGGKTHGLSLGGAGSSQLHVDASNAHYRYGSKYPLGAKADAGELSFFSGASGNSRGFTIDSPTDNSWNSLPSNVPPFTLSKSRDSGLLPGTYSYSQLETPQELGQVTIASLSQEQERHSFSSGAGGLLGNVKQENQPLRPFFDEWPGTRDSWSEMDDARSNRTSFSTTQLSISIPMPR</sequence>
<feature type="non-terminal residue" evidence="9">
    <location>
        <position position="482"/>
    </location>
</feature>
<feature type="compositionally biased region" description="Polar residues" evidence="6">
    <location>
        <begin position="275"/>
        <end position="296"/>
    </location>
</feature>
<keyword evidence="5" id="KW-0010">Activator</keyword>
<dbReference type="PROSITE" id="PS51667">
    <property type="entry name" value="WRC"/>
    <property type="match status" value="1"/>
</dbReference>
<dbReference type="STRING" id="4555.A0A368QRK0"/>
<feature type="compositionally biased region" description="Polar residues" evidence="6">
    <location>
        <begin position="67"/>
        <end position="79"/>
    </location>
</feature>
<dbReference type="GO" id="GO:0006351">
    <property type="term" value="P:DNA-templated transcription"/>
    <property type="evidence" value="ECO:0007669"/>
    <property type="project" value="UniProtKB-UniRule"/>
</dbReference>
<comment type="domain">
    <text evidence="5">The QLQ domain and WRC domain may be involved in protein-protein interaction and DNA-binding, respectively.</text>
</comment>
<dbReference type="InterPro" id="IPR014977">
    <property type="entry name" value="WRC_dom"/>
</dbReference>
<dbReference type="AlphaFoldDB" id="A0A368QRK0"/>
<feature type="non-terminal residue" evidence="9">
    <location>
        <position position="1"/>
    </location>
</feature>
<feature type="short sequence motif" description="Bipartite nuclear localization signal" evidence="4">
    <location>
        <begin position="263"/>
        <end position="270"/>
    </location>
</feature>
<feature type="region of interest" description="Disordered" evidence="6">
    <location>
        <begin position="255"/>
        <end position="309"/>
    </location>
</feature>
<proteinExistence type="inferred from homology"/>
<dbReference type="InterPro" id="IPR031137">
    <property type="entry name" value="GRF"/>
</dbReference>
<keyword evidence="5" id="KW-0805">Transcription regulation</keyword>
<evidence type="ECO:0000256" key="6">
    <source>
        <dbReference type="SAM" id="MobiDB-lite"/>
    </source>
</evidence>
<feature type="compositionally biased region" description="Polar residues" evidence="6">
    <location>
        <begin position="465"/>
        <end position="476"/>
    </location>
</feature>
<keyword evidence="3 4" id="KW-0539">Nucleus</keyword>
<evidence type="ECO:0000256" key="2">
    <source>
        <dbReference type="ARBA" id="ARBA00008122"/>
    </source>
</evidence>
<evidence type="ECO:0000256" key="5">
    <source>
        <dbReference type="RuleBase" id="RU367127"/>
    </source>
</evidence>
<dbReference type="PROSITE" id="PS51666">
    <property type="entry name" value="QLQ"/>
    <property type="match status" value="1"/>
</dbReference>
<dbReference type="EMBL" id="CM003531">
    <property type="protein sequence ID" value="RCV19890.1"/>
    <property type="molecule type" value="Genomic_DNA"/>
</dbReference>
<protein>
    <recommendedName>
        <fullName evidence="5">Growth-regulating factor</fullName>
    </recommendedName>
</protein>
<feature type="domain" description="WRC" evidence="8">
    <location>
        <begin position="230"/>
        <end position="274"/>
    </location>
</feature>
<reference evidence="9" key="1">
    <citation type="journal article" date="2012" name="Nat. Biotechnol.">
        <title>Reference genome sequence of the model plant Setaria.</title>
        <authorList>
            <person name="Bennetzen J.L."/>
            <person name="Schmutz J."/>
            <person name="Wang H."/>
            <person name="Percifield R."/>
            <person name="Hawkins J."/>
            <person name="Pontaroli A.C."/>
            <person name="Estep M."/>
            <person name="Feng L."/>
            <person name="Vaughn J.N."/>
            <person name="Grimwood J."/>
            <person name="Jenkins J."/>
            <person name="Barry K."/>
            <person name="Lindquist E."/>
            <person name="Hellsten U."/>
            <person name="Deshpande S."/>
            <person name="Wang X."/>
            <person name="Wu X."/>
            <person name="Mitros T."/>
            <person name="Triplett J."/>
            <person name="Yang X."/>
            <person name="Ye C.Y."/>
            <person name="Mauro-Herrera M."/>
            <person name="Wang L."/>
            <person name="Li P."/>
            <person name="Sharma M."/>
            <person name="Sharma R."/>
            <person name="Ronald P.C."/>
            <person name="Panaud O."/>
            <person name="Kellogg E.A."/>
            <person name="Brutnell T.P."/>
            <person name="Doust A.N."/>
            <person name="Tuskan G.A."/>
            <person name="Rokhsar D."/>
            <person name="Devos K.M."/>
        </authorList>
    </citation>
    <scope>NUCLEOTIDE SEQUENCE [LARGE SCALE GENOMIC DNA]</scope>
    <source>
        <strain evidence="9">Yugu1</strain>
    </source>
</reference>